<accession>A0ACC0CFI8</accession>
<protein>
    <submittedName>
        <fullName evidence="1">Uncharacterized protein</fullName>
    </submittedName>
</protein>
<comment type="caution">
    <text evidence="1">The sequence shown here is derived from an EMBL/GenBank/DDBJ whole genome shotgun (WGS) entry which is preliminary data.</text>
</comment>
<evidence type="ECO:0000313" key="2">
    <source>
        <dbReference type="Proteomes" id="UP001060085"/>
    </source>
</evidence>
<name>A0ACC0CFI8_CATRO</name>
<evidence type="ECO:0000313" key="1">
    <source>
        <dbReference type="EMBL" id="KAI5683690.1"/>
    </source>
</evidence>
<proteinExistence type="predicted"/>
<gene>
    <name evidence="1" type="ORF">M9H77_04918</name>
</gene>
<dbReference type="Proteomes" id="UP001060085">
    <property type="component" value="Linkage Group LG01"/>
</dbReference>
<reference evidence="2" key="1">
    <citation type="journal article" date="2023" name="Nat. Plants">
        <title>Single-cell RNA sequencing provides a high-resolution roadmap for understanding the multicellular compartmentation of specialized metabolism.</title>
        <authorList>
            <person name="Sun S."/>
            <person name="Shen X."/>
            <person name="Li Y."/>
            <person name="Li Y."/>
            <person name="Wang S."/>
            <person name="Li R."/>
            <person name="Zhang H."/>
            <person name="Shen G."/>
            <person name="Guo B."/>
            <person name="Wei J."/>
            <person name="Xu J."/>
            <person name="St-Pierre B."/>
            <person name="Chen S."/>
            <person name="Sun C."/>
        </authorList>
    </citation>
    <scope>NUCLEOTIDE SEQUENCE [LARGE SCALE GENOMIC DNA]</scope>
</reference>
<organism evidence="1 2">
    <name type="scientific">Catharanthus roseus</name>
    <name type="common">Madagascar periwinkle</name>
    <name type="synonym">Vinca rosea</name>
    <dbReference type="NCBI Taxonomy" id="4058"/>
    <lineage>
        <taxon>Eukaryota</taxon>
        <taxon>Viridiplantae</taxon>
        <taxon>Streptophyta</taxon>
        <taxon>Embryophyta</taxon>
        <taxon>Tracheophyta</taxon>
        <taxon>Spermatophyta</taxon>
        <taxon>Magnoliopsida</taxon>
        <taxon>eudicotyledons</taxon>
        <taxon>Gunneridae</taxon>
        <taxon>Pentapetalae</taxon>
        <taxon>asterids</taxon>
        <taxon>lamiids</taxon>
        <taxon>Gentianales</taxon>
        <taxon>Apocynaceae</taxon>
        <taxon>Rauvolfioideae</taxon>
        <taxon>Vinceae</taxon>
        <taxon>Catharanthinae</taxon>
        <taxon>Catharanthus</taxon>
    </lineage>
</organism>
<dbReference type="EMBL" id="CM044701">
    <property type="protein sequence ID" value="KAI5683690.1"/>
    <property type="molecule type" value="Genomic_DNA"/>
</dbReference>
<keyword evidence="2" id="KW-1185">Reference proteome</keyword>
<sequence>METTSVMPITEFVSLERHASIVYTRNIFMKVKKPIWRQGLYYRIDAIHSYETMKYFLRKYDRLDRTCNIKLTKNSGLMECSCITLESKDIPCSHIFRCMVIEHMQSILSPCILKRWIRSVGDQRNTGGKISRKMSEMARYGMLSGLCGIMCYHAPKSAEQTRSLGRHKCRTCYKNLDHSPSPDYEDLAAPKEGPNN</sequence>